<organism evidence="11">
    <name type="scientific">Spathaspora passalidarum (strain NRRL Y-27907 / 11-Y1)</name>
    <dbReference type="NCBI Taxonomy" id="619300"/>
    <lineage>
        <taxon>Eukaryota</taxon>
        <taxon>Fungi</taxon>
        <taxon>Dikarya</taxon>
        <taxon>Ascomycota</taxon>
        <taxon>Saccharomycotina</taxon>
        <taxon>Pichiomycetes</taxon>
        <taxon>Debaryomycetaceae</taxon>
        <taxon>Spathaspora</taxon>
    </lineage>
</organism>
<dbReference type="GO" id="GO:0015031">
    <property type="term" value="P:protein transport"/>
    <property type="evidence" value="ECO:0007669"/>
    <property type="project" value="UniProtKB-KW"/>
</dbReference>
<reference evidence="10 11" key="1">
    <citation type="journal article" date="2011" name="Proc. Natl. Acad. Sci. U.S.A.">
        <title>Comparative genomics of xylose-fermenting fungi for enhanced biofuel production.</title>
        <authorList>
            <person name="Wohlbach D.J."/>
            <person name="Kuo A."/>
            <person name="Sato T.K."/>
            <person name="Potts K.M."/>
            <person name="Salamov A.A."/>
            <person name="LaButti K.M."/>
            <person name="Sun H."/>
            <person name="Clum A."/>
            <person name="Pangilinan J.L."/>
            <person name="Lindquist E.A."/>
            <person name="Lucas S."/>
            <person name="Lapidus A."/>
            <person name="Jin M."/>
            <person name="Gunawan C."/>
            <person name="Balan V."/>
            <person name="Dale B.E."/>
            <person name="Jeffries T.W."/>
            <person name="Zinkel R."/>
            <person name="Barry K.W."/>
            <person name="Grigoriev I.V."/>
            <person name="Gasch A.P."/>
        </authorList>
    </citation>
    <scope>NUCLEOTIDE SEQUENCE [LARGE SCALE GENOMIC DNA]</scope>
    <source>
        <strain evidence="11">NRRL Y-27907 / 11-Y1</strain>
    </source>
</reference>
<evidence type="ECO:0000256" key="6">
    <source>
        <dbReference type="ARBA" id="ARBA00023034"/>
    </source>
</evidence>
<gene>
    <name evidence="10" type="ORF">SPAPADRAFT_71236</name>
</gene>
<evidence type="ECO:0000256" key="4">
    <source>
        <dbReference type="ARBA" id="ARBA00022448"/>
    </source>
</evidence>
<proteinExistence type="inferred from homology"/>
<evidence type="ECO:0000256" key="1">
    <source>
        <dbReference type="ARBA" id="ARBA00004395"/>
    </source>
</evidence>
<dbReference type="GO" id="GO:0000139">
    <property type="term" value="C:Golgi membrane"/>
    <property type="evidence" value="ECO:0007669"/>
    <property type="project" value="UniProtKB-SubCell"/>
</dbReference>
<dbReference type="STRING" id="619300.G3AM87"/>
<evidence type="ECO:0000256" key="5">
    <source>
        <dbReference type="ARBA" id="ARBA00022927"/>
    </source>
</evidence>
<dbReference type="InterPro" id="IPR048682">
    <property type="entry name" value="COG4"/>
</dbReference>
<evidence type="ECO:0000256" key="8">
    <source>
        <dbReference type="ARBA" id="ARBA00031340"/>
    </source>
</evidence>
<keyword evidence="6" id="KW-0333">Golgi apparatus</keyword>
<dbReference type="GeneID" id="18875369"/>
<keyword evidence="5" id="KW-0653">Protein transport</keyword>
<evidence type="ECO:0000313" key="10">
    <source>
        <dbReference type="EMBL" id="EGW33385.1"/>
    </source>
</evidence>
<protein>
    <recommendedName>
        <fullName evidence="3">Conserved oligomeric Golgi complex subunit 4</fullName>
    </recommendedName>
    <alternativeName>
        <fullName evidence="8">Component of oligomeric Golgi complex 4</fullName>
    </alternativeName>
</protein>
<dbReference type="Pfam" id="PF08318">
    <property type="entry name" value="COG4_m"/>
    <property type="match status" value="1"/>
</dbReference>
<dbReference type="Pfam" id="PF20663">
    <property type="entry name" value="COG4_N"/>
    <property type="match status" value="1"/>
</dbReference>
<name>G3AM87_SPAPN</name>
<evidence type="ECO:0000256" key="2">
    <source>
        <dbReference type="ARBA" id="ARBA00009215"/>
    </source>
</evidence>
<evidence type="ECO:0000313" key="11">
    <source>
        <dbReference type="Proteomes" id="UP000000709"/>
    </source>
</evidence>
<keyword evidence="11" id="KW-1185">Reference proteome</keyword>
<feature type="domain" description="COG4 transport protein middle alpha-helical bundle" evidence="9">
    <location>
        <begin position="194"/>
        <end position="516"/>
    </location>
</feature>
<comment type="subcellular location">
    <subcellularLocation>
        <location evidence="1">Golgi apparatus membrane</location>
        <topology evidence="1">Peripheral membrane protein</topology>
    </subcellularLocation>
</comment>
<evidence type="ECO:0000259" key="9">
    <source>
        <dbReference type="SMART" id="SM00762"/>
    </source>
</evidence>
<sequence>MTYPFHCSNVGYHCSLKMNETELDKTVANLHSSYQHAATPNDLYAVIDNIDAAIAHIDNDLETYTQLKQPKFQQDITNIELMRTTRLSNTISHSSELTNLFQIANDLGHSLTFKIKSLDQEIGNVNKTLAYVKNVQLLKNNIDQASYAIEHNNWELAAQCIHTITSLPPDLTNGKFASVVVPSKEIPELPQATISKWIDDLTLVFKDKFNTAAEAKDVEQLTKYFQLFPLIGQEEIGLNCYSKFICEIIKETSRSLISQSTSGKPGIFAEVTIQLFESISMMLSQHGPLIKRYYSEYPNALTYVITKIQREIDVQIGIIADTFYDTRRLDKLFQDIGLYNFPRLEITDEEDTVVPIDDDLIPIRQVGDIISEMASIFHHWSLYCKFITAKYFPTPQPPLKLSELIVKSNFTRKINDKLLPAFEILYKFYFRRSLEKAITIEELPSLEPYLKSSPSATSPDQVPCSSVIEDLTLILNTTLRNMIESGMPTSVKTFINESFRVVQIDLINGFFIKRLNDNAPRYNQMLSLITPEMTAAAGVVASPGAGTPRSSTPEPSSMGFLKGASSALGSVVAGSVGNTVNNPKLLNFIIYLNTVAMAQGYFSKVFSNVKVESNFPFGKDKEKIELILSNDFLEPFTNITNKIISESLLNLYNQSIKSKLISLVNDFLVETNETNYIIHSTSDLNDSSNLLKFTNNWSGLIKPYFQTLHNSLLFPKLLRLLVVNLSNLLEKKLMIVLKKFKINEFGSIKLERDLSYLINQVCEDNYQLREKFVRITQIVLLVGMDDDEYYESNQPVVGGGGADDEDSMGINWVLTPSERNQIRKYRI</sequence>
<dbReference type="InterPro" id="IPR048684">
    <property type="entry name" value="COG4_C"/>
</dbReference>
<dbReference type="InterPro" id="IPR048680">
    <property type="entry name" value="COG4_N"/>
</dbReference>
<dbReference type="AlphaFoldDB" id="G3AM87"/>
<keyword evidence="7" id="KW-0472">Membrane</keyword>
<dbReference type="SMART" id="SM00762">
    <property type="entry name" value="Cog4"/>
    <property type="match status" value="1"/>
</dbReference>
<dbReference type="HOGENOM" id="CLU_014853_3_0_1"/>
<dbReference type="PANTHER" id="PTHR24016:SF0">
    <property type="entry name" value="CONSERVED OLIGOMERIC GOLGI COMPLEX SUBUNIT 4"/>
    <property type="match status" value="1"/>
</dbReference>
<comment type="similarity">
    <text evidence="2">Belongs to the COG4 family.</text>
</comment>
<dbReference type="FunCoup" id="G3AM87">
    <property type="interactions" value="817"/>
</dbReference>
<dbReference type="OMA" id="RASECQQ"/>
<dbReference type="EMBL" id="GL996501">
    <property type="protein sequence ID" value="EGW33385.1"/>
    <property type="molecule type" value="Genomic_DNA"/>
</dbReference>
<dbReference type="InterPro" id="IPR013167">
    <property type="entry name" value="COG4_M"/>
</dbReference>
<dbReference type="RefSeq" id="XP_007374900.1">
    <property type="nucleotide sequence ID" value="XM_007374838.1"/>
</dbReference>
<dbReference type="OrthoDB" id="47059at2759"/>
<keyword evidence="4" id="KW-0813">Transport</keyword>
<dbReference type="Pfam" id="PF20662">
    <property type="entry name" value="COG4_C"/>
    <property type="match status" value="1"/>
</dbReference>
<dbReference type="KEGG" id="spaa:SPAPADRAFT_71236"/>
<accession>G3AM87</accession>
<dbReference type="eggNOG" id="KOG0412">
    <property type="taxonomic scope" value="Eukaryota"/>
</dbReference>
<dbReference type="InParanoid" id="G3AM87"/>
<dbReference type="Gene3D" id="1.20.58.1970">
    <property type="match status" value="1"/>
</dbReference>
<dbReference type="PANTHER" id="PTHR24016">
    <property type="entry name" value="CONSERVED OLIGOMERIC GOLGI COMPLEX SUBUNIT 4"/>
    <property type="match status" value="1"/>
</dbReference>
<evidence type="ECO:0000256" key="3">
    <source>
        <dbReference type="ARBA" id="ARBA00020975"/>
    </source>
</evidence>
<evidence type="ECO:0000256" key="7">
    <source>
        <dbReference type="ARBA" id="ARBA00023136"/>
    </source>
</evidence>
<dbReference type="Proteomes" id="UP000000709">
    <property type="component" value="Unassembled WGS sequence"/>
</dbReference>